<gene>
    <name evidence="4" type="ORF">A3D56_00375</name>
</gene>
<dbReference type="PANTHER" id="PTHR11203">
    <property type="entry name" value="CLEAVAGE AND POLYADENYLATION SPECIFICITY FACTOR FAMILY MEMBER"/>
    <property type="match status" value="1"/>
</dbReference>
<dbReference type="GO" id="GO:0004521">
    <property type="term" value="F:RNA endonuclease activity"/>
    <property type="evidence" value="ECO:0007669"/>
    <property type="project" value="TreeGrafter"/>
</dbReference>
<feature type="domain" description="Beta-Casp" evidence="3">
    <location>
        <begin position="248"/>
        <end position="373"/>
    </location>
</feature>
<organism evidence="4 5">
    <name type="scientific">Candidatus Taylorbacteria bacterium RIFCSPHIGHO2_02_FULL_45_35</name>
    <dbReference type="NCBI Taxonomy" id="1802311"/>
    <lineage>
        <taxon>Bacteria</taxon>
        <taxon>Candidatus Tayloriibacteriota</taxon>
    </lineage>
</organism>
<sequence length="460" mass="51361">MGKKLFVTFYGGVGTVTGANFLLEEENTVSGAVKILVDCGLFQGEHFAEDMNRLPFPYNPKDVNFLLITHAHADHIGRIPRLVKEGFSGRIYSTPETKRLAEVMFDDMVVLLDKDARENGVLPLYDRNDVSKAVSLWEGIPYHTDFALTDRFSLFLKDAGHILGSSMYEITYNGKKIVFTGDLGNTPTPLLRDTESVAGATYLIMESVYGDRNHEKIDERRMKLKKVIDGVVRKKGTLVIPAFSMERTQVLLHEINHLVESGVLTALPVFLDSPLAIRVTGIYREMAHDFNDQVRAEIKAGDDIFSFPRLKFTLHTNDSRAIQSTPNPKIIIAGSGMSEGGRVVTHEKKYINDPNSTILLVGYQSQGTLGRELSNGAKKVTIDGEHYPVRATIGSIQGYSSHKDSDHLIAFVEDAREGLKKVFTVMGEPKASLFLVQRLRDYVGVDALYPEKGKRYELLF</sequence>
<evidence type="ECO:0000259" key="2">
    <source>
        <dbReference type="SMART" id="SM00849"/>
    </source>
</evidence>
<dbReference type="Pfam" id="PF16661">
    <property type="entry name" value="Lactamase_B_6"/>
    <property type="match status" value="1"/>
</dbReference>
<dbReference type="InterPro" id="IPR036866">
    <property type="entry name" value="RibonucZ/Hydroxyglut_hydro"/>
</dbReference>
<dbReference type="GO" id="GO:0016787">
    <property type="term" value="F:hydrolase activity"/>
    <property type="evidence" value="ECO:0007669"/>
    <property type="project" value="UniProtKB-KW"/>
</dbReference>
<dbReference type="Gene3D" id="3.60.15.10">
    <property type="entry name" value="Ribonuclease Z/Hydroxyacylglutathione hydrolase-like"/>
    <property type="match status" value="1"/>
</dbReference>
<dbReference type="Pfam" id="PF10996">
    <property type="entry name" value="Beta-Casp"/>
    <property type="match status" value="1"/>
</dbReference>
<dbReference type="SMART" id="SM01027">
    <property type="entry name" value="Beta-Casp"/>
    <property type="match status" value="1"/>
</dbReference>
<evidence type="ECO:0000256" key="1">
    <source>
        <dbReference type="ARBA" id="ARBA00022801"/>
    </source>
</evidence>
<dbReference type="SUPFAM" id="SSF56281">
    <property type="entry name" value="Metallo-hydrolase/oxidoreductase"/>
    <property type="match status" value="1"/>
</dbReference>
<keyword evidence="1" id="KW-0378">Hydrolase</keyword>
<dbReference type="InterPro" id="IPR001279">
    <property type="entry name" value="Metallo-B-lactamas"/>
</dbReference>
<feature type="domain" description="Metallo-beta-lactamase" evidence="2">
    <location>
        <begin position="17"/>
        <end position="231"/>
    </location>
</feature>
<protein>
    <recommendedName>
        <fullName evidence="6">MBL fold hydrolase</fullName>
    </recommendedName>
</protein>
<dbReference type="InterPro" id="IPR050698">
    <property type="entry name" value="MBL"/>
</dbReference>
<reference evidence="4 5" key="1">
    <citation type="journal article" date="2016" name="Nat. Commun.">
        <title>Thousands of microbial genomes shed light on interconnected biogeochemical processes in an aquifer system.</title>
        <authorList>
            <person name="Anantharaman K."/>
            <person name="Brown C.T."/>
            <person name="Hug L.A."/>
            <person name="Sharon I."/>
            <person name="Castelle C.J."/>
            <person name="Probst A.J."/>
            <person name="Thomas B.C."/>
            <person name="Singh A."/>
            <person name="Wilkins M.J."/>
            <person name="Karaoz U."/>
            <person name="Brodie E.L."/>
            <person name="Williams K.H."/>
            <person name="Hubbard S.S."/>
            <person name="Banfield J.F."/>
        </authorList>
    </citation>
    <scope>NUCLEOTIDE SEQUENCE [LARGE SCALE GENOMIC DNA]</scope>
</reference>
<evidence type="ECO:0000313" key="4">
    <source>
        <dbReference type="EMBL" id="OHA27256.1"/>
    </source>
</evidence>
<evidence type="ECO:0000259" key="3">
    <source>
        <dbReference type="SMART" id="SM01027"/>
    </source>
</evidence>
<dbReference type="EMBL" id="MHRP01000019">
    <property type="protein sequence ID" value="OHA27256.1"/>
    <property type="molecule type" value="Genomic_DNA"/>
</dbReference>
<comment type="caution">
    <text evidence="4">The sequence shown here is derived from an EMBL/GenBank/DDBJ whole genome shotgun (WGS) entry which is preliminary data.</text>
</comment>
<dbReference type="SMART" id="SM00849">
    <property type="entry name" value="Lactamase_B"/>
    <property type="match status" value="1"/>
</dbReference>
<dbReference type="Gene3D" id="3.40.50.10890">
    <property type="match status" value="1"/>
</dbReference>
<accession>A0A1G2MTP4</accession>
<proteinExistence type="predicted"/>
<evidence type="ECO:0008006" key="6">
    <source>
        <dbReference type="Google" id="ProtNLM"/>
    </source>
</evidence>
<name>A0A1G2MTP4_9BACT</name>
<dbReference type="CDD" id="cd16295">
    <property type="entry name" value="TTHA0252-CPSF-like_MBL-fold"/>
    <property type="match status" value="1"/>
</dbReference>
<dbReference type="InterPro" id="IPR011108">
    <property type="entry name" value="RMMBL"/>
</dbReference>
<dbReference type="Pfam" id="PF07521">
    <property type="entry name" value="RMMBL"/>
    <property type="match status" value="1"/>
</dbReference>
<dbReference type="Proteomes" id="UP000177943">
    <property type="component" value="Unassembled WGS sequence"/>
</dbReference>
<evidence type="ECO:0000313" key="5">
    <source>
        <dbReference type="Proteomes" id="UP000177943"/>
    </source>
</evidence>
<dbReference type="AlphaFoldDB" id="A0A1G2MTP4"/>
<dbReference type="PANTHER" id="PTHR11203:SF37">
    <property type="entry name" value="INTEGRATOR COMPLEX SUBUNIT 11"/>
    <property type="match status" value="1"/>
</dbReference>
<dbReference type="InterPro" id="IPR022712">
    <property type="entry name" value="Beta_Casp"/>
</dbReference>